<reference evidence="1" key="1">
    <citation type="submission" date="2020-05" db="EMBL/GenBank/DDBJ databases">
        <authorList>
            <person name="Chiriac C."/>
            <person name="Salcher M."/>
            <person name="Ghai R."/>
            <person name="Kavagutti S V."/>
        </authorList>
    </citation>
    <scope>NUCLEOTIDE SEQUENCE</scope>
</reference>
<protein>
    <submittedName>
        <fullName evidence="1">Unannotated protein</fullName>
    </submittedName>
</protein>
<dbReference type="AlphaFoldDB" id="A0A6J6Q1G2"/>
<accession>A0A6J6Q1G2</accession>
<name>A0A6J6Q1G2_9ZZZZ</name>
<proteinExistence type="predicted"/>
<gene>
    <name evidence="1" type="ORF">UFOPK2625_00600</name>
</gene>
<organism evidence="1">
    <name type="scientific">freshwater metagenome</name>
    <dbReference type="NCBI Taxonomy" id="449393"/>
    <lineage>
        <taxon>unclassified sequences</taxon>
        <taxon>metagenomes</taxon>
        <taxon>ecological metagenomes</taxon>
    </lineage>
</organism>
<evidence type="ECO:0000313" key="1">
    <source>
        <dbReference type="EMBL" id="CAB4702915.1"/>
    </source>
</evidence>
<dbReference type="EMBL" id="CAEZXZ010000072">
    <property type="protein sequence ID" value="CAB4702915.1"/>
    <property type="molecule type" value="Genomic_DNA"/>
</dbReference>
<sequence>MKDHLAAAILLGRKVLLKYVIGDLAVSTRQGQIVIGDSTYLANHEGDANRGDYPQPNY</sequence>